<keyword evidence="7" id="KW-0863">Zinc-finger</keyword>
<comment type="catalytic activity">
    <reaction evidence="1">
        <text>S-ubiquitinyl-[E2 ubiquitin-conjugating enzyme]-L-cysteine + [acceptor protein]-L-lysine = [E2 ubiquitin-conjugating enzyme]-L-cysteine + N(6)-ubiquitinyl-[acceptor protein]-L-lysine.</text>
        <dbReference type="EC" id="2.3.2.27"/>
    </reaction>
</comment>
<feature type="region of interest" description="Disordered" evidence="13">
    <location>
        <begin position="817"/>
        <end position="849"/>
    </location>
</feature>
<keyword evidence="16" id="KW-1185">Reference proteome</keyword>
<feature type="compositionally biased region" description="Polar residues" evidence="13">
    <location>
        <begin position="111"/>
        <end position="127"/>
    </location>
</feature>
<proteinExistence type="inferred from homology"/>
<feature type="compositionally biased region" description="Basic residues" evidence="13">
    <location>
        <begin position="347"/>
        <end position="362"/>
    </location>
</feature>
<feature type="compositionally biased region" description="Basic residues" evidence="13">
    <location>
        <begin position="520"/>
        <end position="532"/>
    </location>
</feature>
<comment type="caution">
    <text evidence="15">The sequence shown here is derived from an EMBL/GenBank/DDBJ whole genome shotgun (WGS) entry which is preliminary data.</text>
</comment>
<feature type="compositionally biased region" description="Acidic residues" evidence="13">
    <location>
        <begin position="774"/>
        <end position="795"/>
    </location>
</feature>
<feature type="region of interest" description="Disordered" evidence="13">
    <location>
        <begin position="555"/>
        <end position="574"/>
    </location>
</feature>
<keyword evidence="8" id="KW-0833">Ubl conjugation pathway</keyword>
<dbReference type="FunFam" id="3.30.40.10:FF:000127">
    <property type="entry name" value="E3 ubiquitin-protein ligase RNF181"/>
    <property type="match status" value="1"/>
</dbReference>
<dbReference type="Gene3D" id="3.30.40.10">
    <property type="entry name" value="Zinc/RING finger domain, C3HC4 (zinc finger)"/>
    <property type="match status" value="1"/>
</dbReference>
<evidence type="ECO:0000256" key="5">
    <source>
        <dbReference type="ARBA" id="ARBA00022692"/>
    </source>
</evidence>
<dbReference type="GO" id="GO:0006511">
    <property type="term" value="P:ubiquitin-dependent protein catabolic process"/>
    <property type="evidence" value="ECO:0007669"/>
    <property type="project" value="TreeGrafter"/>
</dbReference>
<keyword evidence="9" id="KW-0862">Zinc</keyword>
<evidence type="ECO:0000313" key="15">
    <source>
        <dbReference type="EMBL" id="CAH1789014.1"/>
    </source>
</evidence>
<feature type="compositionally biased region" description="Basic residues" evidence="13">
    <location>
        <begin position="683"/>
        <end position="693"/>
    </location>
</feature>
<evidence type="ECO:0000256" key="3">
    <source>
        <dbReference type="ARBA" id="ARBA00012483"/>
    </source>
</evidence>
<evidence type="ECO:0000256" key="13">
    <source>
        <dbReference type="SAM" id="MobiDB-lite"/>
    </source>
</evidence>
<keyword evidence="5" id="KW-0812">Transmembrane</keyword>
<feature type="compositionally biased region" description="Polar residues" evidence="13">
    <location>
        <begin position="709"/>
        <end position="731"/>
    </location>
</feature>
<feature type="compositionally biased region" description="Basic residues" evidence="13">
    <location>
        <begin position="430"/>
        <end position="447"/>
    </location>
</feature>
<dbReference type="GO" id="GO:0061630">
    <property type="term" value="F:ubiquitin protein ligase activity"/>
    <property type="evidence" value="ECO:0007669"/>
    <property type="project" value="UniProtKB-EC"/>
</dbReference>
<evidence type="ECO:0000256" key="4">
    <source>
        <dbReference type="ARBA" id="ARBA00022679"/>
    </source>
</evidence>
<evidence type="ECO:0000256" key="6">
    <source>
        <dbReference type="ARBA" id="ARBA00022723"/>
    </source>
</evidence>
<feature type="region of interest" description="Disordered" evidence="13">
    <location>
        <begin position="345"/>
        <end position="371"/>
    </location>
</feature>
<keyword evidence="10" id="KW-1133">Transmembrane helix</keyword>
<keyword evidence="11" id="KW-0472">Membrane</keyword>
<dbReference type="EMBL" id="CAIIXF020000007">
    <property type="protein sequence ID" value="CAH1789014.1"/>
    <property type="molecule type" value="Genomic_DNA"/>
</dbReference>
<reference evidence="15" key="1">
    <citation type="submission" date="2022-03" db="EMBL/GenBank/DDBJ databases">
        <authorList>
            <person name="Martin C."/>
        </authorList>
    </citation>
    <scope>NUCLEOTIDE SEQUENCE</scope>
</reference>
<evidence type="ECO:0000313" key="16">
    <source>
        <dbReference type="Proteomes" id="UP000749559"/>
    </source>
</evidence>
<feature type="region of interest" description="Disordered" evidence="13">
    <location>
        <begin position="211"/>
        <end position="232"/>
    </location>
</feature>
<feature type="region of interest" description="Disordered" evidence="13">
    <location>
        <begin position="657"/>
        <end position="795"/>
    </location>
</feature>
<organism evidence="15 16">
    <name type="scientific">Owenia fusiformis</name>
    <name type="common">Polychaete worm</name>
    <dbReference type="NCBI Taxonomy" id="6347"/>
    <lineage>
        <taxon>Eukaryota</taxon>
        <taxon>Metazoa</taxon>
        <taxon>Spiralia</taxon>
        <taxon>Lophotrochozoa</taxon>
        <taxon>Annelida</taxon>
        <taxon>Polychaeta</taxon>
        <taxon>Sedentaria</taxon>
        <taxon>Canalipalpata</taxon>
        <taxon>Sabellida</taxon>
        <taxon>Oweniida</taxon>
        <taxon>Oweniidae</taxon>
        <taxon>Owenia</taxon>
    </lineage>
</organism>
<dbReference type="GO" id="GO:0016567">
    <property type="term" value="P:protein ubiquitination"/>
    <property type="evidence" value="ECO:0007669"/>
    <property type="project" value="TreeGrafter"/>
</dbReference>
<evidence type="ECO:0000256" key="2">
    <source>
        <dbReference type="ARBA" id="ARBA00004141"/>
    </source>
</evidence>
<dbReference type="InterPro" id="IPR001841">
    <property type="entry name" value="Znf_RING"/>
</dbReference>
<dbReference type="PANTHER" id="PTHR45977">
    <property type="entry name" value="TARGET OF ERK KINASE MPK-1"/>
    <property type="match status" value="1"/>
</dbReference>
<evidence type="ECO:0000256" key="1">
    <source>
        <dbReference type="ARBA" id="ARBA00000900"/>
    </source>
</evidence>
<evidence type="ECO:0000256" key="10">
    <source>
        <dbReference type="ARBA" id="ARBA00022989"/>
    </source>
</evidence>
<protein>
    <recommendedName>
        <fullName evidence="3">RING-type E3 ubiquitin transferase</fullName>
        <ecNumber evidence="3">2.3.2.27</ecNumber>
    </recommendedName>
</protein>
<feature type="region of interest" description="Disordered" evidence="13">
    <location>
        <begin position="279"/>
        <end position="300"/>
    </location>
</feature>
<feature type="region of interest" description="Disordered" evidence="13">
    <location>
        <begin position="594"/>
        <end position="622"/>
    </location>
</feature>
<dbReference type="AlphaFoldDB" id="A0A8J1Y2Z1"/>
<feature type="region of interest" description="Disordered" evidence="13">
    <location>
        <begin position="103"/>
        <end position="127"/>
    </location>
</feature>
<accession>A0A8J1Y2Z1</accession>
<feature type="compositionally biased region" description="Polar residues" evidence="13">
    <location>
        <begin position="1"/>
        <end position="14"/>
    </location>
</feature>
<feature type="compositionally biased region" description="Polar residues" evidence="13">
    <location>
        <begin position="610"/>
        <end position="621"/>
    </location>
</feature>
<keyword evidence="6" id="KW-0479">Metal-binding</keyword>
<feature type="region of interest" description="Disordered" evidence="13">
    <location>
        <begin position="1"/>
        <end position="29"/>
    </location>
</feature>
<dbReference type="Pfam" id="PF13639">
    <property type="entry name" value="zf-RING_2"/>
    <property type="match status" value="1"/>
</dbReference>
<dbReference type="Proteomes" id="UP000749559">
    <property type="component" value="Unassembled WGS sequence"/>
</dbReference>
<evidence type="ECO:0000259" key="14">
    <source>
        <dbReference type="PROSITE" id="PS50089"/>
    </source>
</evidence>
<evidence type="ECO:0000256" key="12">
    <source>
        <dbReference type="ARBA" id="ARBA00038197"/>
    </source>
</evidence>
<dbReference type="InterPro" id="IPR013083">
    <property type="entry name" value="Znf_RING/FYVE/PHD"/>
</dbReference>
<dbReference type="SMART" id="SM00184">
    <property type="entry name" value="RING"/>
    <property type="match status" value="1"/>
</dbReference>
<dbReference type="OrthoDB" id="21204at2759"/>
<dbReference type="GO" id="GO:0008270">
    <property type="term" value="F:zinc ion binding"/>
    <property type="evidence" value="ECO:0007669"/>
    <property type="project" value="UniProtKB-KW"/>
</dbReference>
<feature type="domain" description="RING-type" evidence="14">
    <location>
        <begin position="933"/>
        <end position="974"/>
    </location>
</feature>
<feature type="region of interest" description="Disordered" evidence="13">
    <location>
        <begin position="385"/>
        <end position="456"/>
    </location>
</feature>
<feature type="region of interest" description="Disordered" evidence="13">
    <location>
        <begin position="509"/>
        <end position="549"/>
    </location>
</feature>
<gene>
    <name evidence="15" type="ORF">OFUS_LOCUS14449</name>
</gene>
<keyword evidence="4" id="KW-0808">Transferase</keyword>
<dbReference type="PROSITE" id="PS50089">
    <property type="entry name" value="ZF_RING_2"/>
    <property type="match status" value="1"/>
</dbReference>
<evidence type="ECO:0000256" key="7">
    <source>
        <dbReference type="ARBA" id="ARBA00022771"/>
    </source>
</evidence>
<evidence type="ECO:0000256" key="11">
    <source>
        <dbReference type="ARBA" id="ARBA00023136"/>
    </source>
</evidence>
<dbReference type="SMART" id="SM01197">
    <property type="entry name" value="FANCL_C"/>
    <property type="match status" value="1"/>
</dbReference>
<feature type="compositionally biased region" description="Basic residues" evidence="13">
    <location>
        <begin position="598"/>
        <end position="609"/>
    </location>
</feature>
<name>A0A8J1Y2Z1_OWEFU</name>
<dbReference type="SUPFAM" id="SSF57850">
    <property type="entry name" value="RING/U-box"/>
    <property type="match status" value="1"/>
</dbReference>
<dbReference type="CDD" id="cd16465">
    <property type="entry name" value="RING-H2_PJA1_2"/>
    <property type="match status" value="1"/>
</dbReference>
<dbReference type="EC" id="2.3.2.27" evidence="3"/>
<comment type="similarity">
    <text evidence="12">Belongs to the RNF181 family.</text>
</comment>
<dbReference type="GO" id="GO:0016020">
    <property type="term" value="C:membrane"/>
    <property type="evidence" value="ECO:0007669"/>
    <property type="project" value="UniProtKB-SubCell"/>
</dbReference>
<feature type="compositionally biased region" description="Low complexity" evidence="13">
    <location>
        <begin position="830"/>
        <end position="841"/>
    </location>
</feature>
<comment type="subcellular location">
    <subcellularLocation>
        <location evidence="2">Membrane</location>
        <topology evidence="2">Multi-pass membrane protein</topology>
    </subcellularLocation>
</comment>
<feature type="compositionally biased region" description="Low complexity" evidence="13">
    <location>
        <begin position="281"/>
        <end position="290"/>
    </location>
</feature>
<evidence type="ECO:0000256" key="9">
    <source>
        <dbReference type="ARBA" id="ARBA00022833"/>
    </source>
</evidence>
<sequence>MSLNMGNLCSAQSGSEEEPLTPSQENLPKIPDHHKVALETLAQESINNKDVLSHTRNSVEADDLVVVNDVKPMLAETGLQCVLQRIDKVDQVKHRYQLNNNGKMETDTKHLGSSSTECNTDTLTNPIDSKIEGQTIAPVHRSKYTAEHASVLHHPSGTSAMPSTSSQTESSFIHEGIKHQVEVTMETGPEKNTIVNSIISETLMKDNEYWSSGGPSSEFMPQPSLPQNASNSNVKENKTVKEAQNNVDNMDTSGDSMDPFTHWRVAGEALRRALREYEVETTTSNNSTSSIPTLVSPGEDPMNAMLEDYNKTRDNVPSTSAINNSINALPRSVADIVNQHDLQIRKQEKRAKANKNKGSKRHSTTEQTCTPRPVSYYKDLIKRFKGEESSNSSEKPCRNECMSSTCNKRGEKVPRNVQDASSSDDELYLRKPKHQKLSTKHKPKLKKSSQNNIVSAPSMSSNGFYTSALRDNSILNGIAIPDDPKTKRMKQMAENGFYTSSLKDSAILSGISEPDNSPRHVPKLKGAKKHTTGIKSSKQPVKRSLEEREASKYNNTCECDSHDSDDEPCPQLVSSSCESGINPAVHSRTVLAQENSHCHHKVKHRKGKSAKSSTSGLSKRTSYVCGQYDNQNMSRKHSQEAYKAALDTERDALDEHKAHTEKRLTRHQCQAGFSLELPSTHTGRGKQSARRRHSESESDSIPFLDESSADQSHPPDTNESMPDLINSTSGDDSLAEQQHDPFEPNASDFEALPDLVSSDSTHYSDSGEVHFSEPEEIPGLESLDEDCESGGNEDADDEFECECSLCVQQRRLTHSMHEWETEEEEETVGAESAPSSAPSEPQSGLRYDSDDDFNPFPFLNFGDLTPLNLLLLRQETMRRDFLTTMFQNVIFQMTSVYPDLLGDQAPPPATNEDMEKLPIKEIDKSLLDKETSCSICLCAFESGEKATELPCNHIFHPLCIKAWLVKSGTCPTCRHKLTTATRERPQPDFDSWLGQL</sequence>
<dbReference type="PANTHER" id="PTHR45977:SF4">
    <property type="entry name" value="RING-TYPE DOMAIN-CONTAINING PROTEIN"/>
    <property type="match status" value="1"/>
</dbReference>
<evidence type="ECO:0000256" key="8">
    <source>
        <dbReference type="ARBA" id="ARBA00022786"/>
    </source>
</evidence>